<dbReference type="InterPro" id="IPR015366">
    <property type="entry name" value="S53_propep"/>
</dbReference>
<dbReference type="InterPro" id="IPR030400">
    <property type="entry name" value="Sedolisin_dom"/>
</dbReference>
<evidence type="ECO:0000256" key="6">
    <source>
        <dbReference type="ARBA" id="ARBA00023145"/>
    </source>
</evidence>
<feature type="binding site" evidence="9">
    <location>
        <position position="569"/>
    </location>
    <ligand>
        <name>Ca(2+)</name>
        <dbReference type="ChEBI" id="CHEBI:29108"/>
    </ligand>
</feature>
<accession>A0A7S2CP98</accession>
<name>A0A7S2CP98_9STRA</name>
<dbReference type="Gene3D" id="3.40.50.200">
    <property type="entry name" value="Peptidase S8/S53 domain"/>
    <property type="match status" value="1"/>
</dbReference>
<feature type="active site" description="Charge relay system" evidence="9">
    <location>
        <position position="311"/>
    </location>
</feature>
<sequence length="610" mass="66355">MMNYSPIPTYVDEPPHYGRRGKLIRAGLLGAALFGSYFAWSNKSAPAASTQLAANMNRIRMEPGASVPSAWEKGTRADKSQTLSLRLALKHREDLDLEKELLHVSTPGSSRYGKHMSLAEINQLVAPHASTLEEVHAWLERYGLEGTNVTKGSDFLSVELTIGQAEELLMTEYHQFQNANGKVVSRAESYSVPEKISKILDFVAPTVQFPGVQAAAHKISRVKDEENLPWMQESYSYIYPSELQSMYSIDADAVGGGDNNNSQAITAFLDEEYCASDLQTFYKKFSTSQEGFTLSEEYGSTTDDDPGCGDEANLDVQYITAMGSKVPTKFWSFAGNSPDIPKINEPFLDFMLYLNSKEYPPWVVSTSYGEDEGSTSHEYAVRVQAEFMKAGLRGISLFFASGDSGVASMFSMGKCDHFSPQWPAASPWVTSVGATSGVTTETAADFSSGGFSYRWAMPEYQRSAVLEFLKTEKDTVEGYVNQELLPSTMYTANGTGAGRGFPDVSAAGSNFLIVLDGNVYTVDGTSAATPVFAGIISLVNEKRAAKGKNPLGFLNPLIYNYGADIFNDITSGTNPGCDTTGFTAVSGWDPVTGMGTPDYQKIVDVALKLP</sequence>
<feature type="domain" description="Peptidase S53" evidence="10">
    <location>
        <begin position="237"/>
        <end position="609"/>
    </location>
</feature>
<dbReference type="SUPFAM" id="SSF52743">
    <property type="entry name" value="Subtilisin-like"/>
    <property type="match status" value="1"/>
</dbReference>
<dbReference type="EMBL" id="HBGS01031330">
    <property type="protein sequence ID" value="CAD9431001.1"/>
    <property type="molecule type" value="Transcribed_RNA"/>
</dbReference>
<dbReference type="SMART" id="SM00944">
    <property type="entry name" value="Pro-kuma_activ"/>
    <property type="match status" value="1"/>
</dbReference>
<feature type="binding site" evidence="9">
    <location>
        <position position="568"/>
    </location>
    <ligand>
        <name>Ca(2+)</name>
        <dbReference type="ChEBI" id="CHEBI:29108"/>
    </ligand>
</feature>
<dbReference type="Pfam" id="PF09286">
    <property type="entry name" value="Pro-kuma_activ"/>
    <property type="match status" value="1"/>
</dbReference>
<organism evidence="11">
    <name type="scientific">Octactis speculum</name>
    <dbReference type="NCBI Taxonomy" id="3111310"/>
    <lineage>
        <taxon>Eukaryota</taxon>
        <taxon>Sar</taxon>
        <taxon>Stramenopiles</taxon>
        <taxon>Ochrophyta</taxon>
        <taxon>Dictyochophyceae</taxon>
        <taxon>Dictyochales</taxon>
        <taxon>Dictyochaceae</taxon>
        <taxon>Octactis</taxon>
    </lineage>
</organism>
<dbReference type="GO" id="GO:0046872">
    <property type="term" value="F:metal ion binding"/>
    <property type="evidence" value="ECO:0007669"/>
    <property type="project" value="UniProtKB-UniRule"/>
</dbReference>
<feature type="binding site" evidence="9">
    <location>
        <position position="587"/>
    </location>
    <ligand>
        <name>Ca(2+)</name>
        <dbReference type="ChEBI" id="CHEBI:29108"/>
    </ligand>
</feature>
<dbReference type="CDD" id="cd11377">
    <property type="entry name" value="Pro-peptidase_S53"/>
    <property type="match status" value="1"/>
</dbReference>
<dbReference type="Pfam" id="PF00082">
    <property type="entry name" value="Peptidase_S8"/>
    <property type="match status" value="1"/>
</dbReference>
<dbReference type="PANTHER" id="PTHR14218">
    <property type="entry name" value="PROTEASE S8 TRIPEPTIDYL PEPTIDASE I CLN2"/>
    <property type="match status" value="1"/>
</dbReference>
<dbReference type="AlphaFoldDB" id="A0A7S2CP98"/>
<dbReference type="EC" id="3.4.21.62" evidence="8"/>
<keyword evidence="6" id="KW-0865">Zymogen</keyword>
<keyword evidence="1 9" id="KW-0645">Protease</keyword>
<keyword evidence="4 9" id="KW-0720">Serine protease</keyword>
<dbReference type="GO" id="GO:0008240">
    <property type="term" value="F:tripeptidyl-peptidase activity"/>
    <property type="evidence" value="ECO:0007669"/>
    <property type="project" value="TreeGrafter"/>
</dbReference>
<dbReference type="CDD" id="cd04056">
    <property type="entry name" value="Peptidases_S53"/>
    <property type="match status" value="1"/>
</dbReference>
<dbReference type="GO" id="GO:0006508">
    <property type="term" value="P:proteolysis"/>
    <property type="evidence" value="ECO:0007669"/>
    <property type="project" value="UniProtKB-KW"/>
</dbReference>
<keyword evidence="3 9" id="KW-0378">Hydrolase</keyword>
<comment type="catalytic activity">
    <reaction evidence="7">
        <text>Hydrolysis of proteins with broad specificity for peptide bonds, and a preference for a large uncharged residue in P1. Hydrolyzes peptide amides.</text>
        <dbReference type="EC" id="3.4.21.62"/>
    </reaction>
</comment>
<evidence type="ECO:0000256" key="5">
    <source>
        <dbReference type="ARBA" id="ARBA00022837"/>
    </source>
</evidence>
<dbReference type="PANTHER" id="PTHR14218:SF15">
    <property type="entry name" value="TRIPEPTIDYL-PEPTIDASE 1"/>
    <property type="match status" value="1"/>
</dbReference>
<evidence type="ECO:0000256" key="8">
    <source>
        <dbReference type="ARBA" id="ARBA00023619"/>
    </source>
</evidence>
<dbReference type="SUPFAM" id="SSF54897">
    <property type="entry name" value="Protease propeptides/inhibitors"/>
    <property type="match status" value="1"/>
</dbReference>
<evidence type="ECO:0000256" key="4">
    <source>
        <dbReference type="ARBA" id="ARBA00022825"/>
    </source>
</evidence>
<dbReference type="InterPro" id="IPR050819">
    <property type="entry name" value="Tripeptidyl-peptidase_I"/>
</dbReference>
<evidence type="ECO:0000256" key="9">
    <source>
        <dbReference type="PROSITE-ProRule" id="PRU01032"/>
    </source>
</evidence>
<evidence type="ECO:0000259" key="10">
    <source>
        <dbReference type="PROSITE" id="PS51695"/>
    </source>
</evidence>
<proteinExistence type="predicted"/>
<dbReference type="InterPro" id="IPR000209">
    <property type="entry name" value="Peptidase_S8/S53_dom"/>
</dbReference>
<evidence type="ECO:0000256" key="2">
    <source>
        <dbReference type="ARBA" id="ARBA00022723"/>
    </source>
</evidence>
<evidence type="ECO:0000256" key="7">
    <source>
        <dbReference type="ARBA" id="ARBA00023529"/>
    </source>
</evidence>
<keyword evidence="2 9" id="KW-0479">Metal-binding</keyword>
<dbReference type="GO" id="GO:0004252">
    <property type="term" value="F:serine-type endopeptidase activity"/>
    <property type="evidence" value="ECO:0007669"/>
    <property type="project" value="UniProtKB-UniRule"/>
</dbReference>
<feature type="active site" description="Charge relay system" evidence="9">
    <location>
        <position position="526"/>
    </location>
</feature>
<dbReference type="InterPro" id="IPR036852">
    <property type="entry name" value="Peptidase_S8/S53_dom_sf"/>
</dbReference>
<dbReference type="PROSITE" id="PS00138">
    <property type="entry name" value="SUBTILASE_SER"/>
    <property type="match status" value="1"/>
</dbReference>
<evidence type="ECO:0000256" key="1">
    <source>
        <dbReference type="ARBA" id="ARBA00022670"/>
    </source>
</evidence>
<evidence type="ECO:0000256" key="3">
    <source>
        <dbReference type="ARBA" id="ARBA00022801"/>
    </source>
</evidence>
<dbReference type="PROSITE" id="PS51695">
    <property type="entry name" value="SEDOLISIN"/>
    <property type="match status" value="1"/>
</dbReference>
<feature type="active site" description="Charge relay system" evidence="9">
    <location>
        <position position="315"/>
    </location>
</feature>
<comment type="cofactor">
    <cofactor evidence="9">
        <name>Ca(2+)</name>
        <dbReference type="ChEBI" id="CHEBI:29108"/>
    </cofactor>
    <text evidence="9">Binds 1 Ca(2+) ion per subunit.</text>
</comment>
<gene>
    <name evidence="11" type="ORF">DSPE1174_LOCUS16014</name>
</gene>
<evidence type="ECO:0000313" key="11">
    <source>
        <dbReference type="EMBL" id="CAD9431001.1"/>
    </source>
</evidence>
<reference evidence="11" key="1">
    <citation type="submission" date="2021-01" db="EMBL/GenBank/DDBJ databases">
        <authorList>
            <person name="Corre E."/>
            <person name="Pelletier E."/>
            <person name="Niang G."/>
            <person name="Scheremetjew M."/>
            <person name="Finn R."/>
            <person name="Kale V."/>
            <person name="Holt S."/>
            <person name="Cochrane G."/>
            <person name="Meng A."/>
            <person name="Brown T."/>
            <person name="Cohen L."/>
        </authorList>
    </citation>
    <scope>NUCLEOTIDE SEQUENCE</scope>
    <source>
        <strain evidence="11">CCMP1381</strain>
    </source>
</reference>
<feature type="binding site" evidence="9">
    <location>
        <position position="589"/>
    </location>
    <ligand>
        <name>Ca(2+)</name>
        <dbReference type="ChEBI" id="CHEBI:29108"/>
    </ligand>
</feature>
<dbReference type="InterPro" id="IPR023828">
    <property type="entry name" value="Peptidase_S8_Ser-AS"/>
</dbReference>
<keyword evidence="5 9" id="KW-0106">Calcium</keyword>
<protein>
    <recommendedName>
        <fullName evidence="8">subtilisin</fullName>
        <ecNumber evidence="8">3.4.21.62</ecNumber>
    </recommendedName>
</protein>